<dbReference type="RefSeq" id="WP_135977779.1">
    <property type="nucleotide sequence ID" value="NZ_BQKC01000001.1"/>
</dbReference>
<feature type="active site" description="Proton donor/acceptor" evidence="7">
    <location>
        <position position="187"/>
    </location>
</feature>
<dbReference type="InterPro" id="IPR028581">
    <property type="entry name" value="DeoC_typeI"/>
</dbReference>
<reference evidence="8" key="1">
    <citation type="journal article" date="2022" name="Int. J. Syst. Evol. Microbiol.">
        <title>Granulimonas faecalis gen. nov., sp. nov., and Leptogranulimonas caecicola gen. nov., sp. nov., novel lactate-producing Atopobiaceae bacteria isolated from mouse intestines, and an emended description of the family Atopobiaceae.</title>
        <authorList>
            <person name="Morinaga K."/>
            <person name="Kusada H."/>
            <person name="Sakamoto S."/>
            <person name="Murakami T."/>
            <person name="Toyoda A."/>
            <person name="Mori H."/>
            <person name="Meng X.Y."/>
            <person name="Takashino M."/>
            <person name="Murotomi K."/>
            <person name="Tamaki H."/>
        </authorList>
    </citation>
    <scope>NUCLEOTIDE SEQUENCE</scope>
    <source>
        <strain evidence="8">OPF53</strain>
    </source>
</reference>
<dbReference type="HAMAP" id="MF_00114">
    <property type="entry name" value="DeoC_type1"/>
    <property type="match status" value="1"/>
</dbReference>
<dbReference type="InterPro" id="IPR013785">
    <property type="entry name" value="Aldolase_TIM"/>
</dbReference>
<dbReference type="AlphaFoldDB" id="A0AAV5AZS0"/>
<evidence type="ECO:0000256" key="3">
    <source>
        <dbReference type="ARBA" id="ARBA00023239"/>
    </source>
</evidence>
<comment type="function">
    <text evidence="6 7">Catalyzes a reversible aldol reaction between acetaldehyde and D-glyceraldehyde 3-phosphate to generate 2-deoxy-D-ribose 5-phosphate.</text>
</comment>
<evidence type="ECO:0000313" key="8">
    <source>
        <dbReference type="EMBL" id="GJM54965.1"/>
    </source>
</evidence>
<dbReference type="GO" id="GO:0005737">
    <property type="term" value="C:cytoplasm"/>
    <property type="evidence" value="ECO:0007669"/>
    <property type="project" value="UniProtKB-SubCell"/>
</dbReference>
<comment type="caution">
    <text evidence="8">The sequence shown here is derived from an EMBL/GenBank/DDBJ whole genome shotgun (WGS) entry which is preliminary data.</text>
</comment>
<dbReference type="GO" id="GO:0009264">
    <property type="term" value="P:deoxyribonucleotide catabolic process"/>
    <property type="evidence" value="ECO:0007669"/>
    <property type="project" value="UniProtKB-UniRule"/>
</dbReference>
<evidence type="ECO:0000313" key="9">
    <source>
        <dbReference type="Proteomes" id="UP001055025"/>
    </source>
</evidence>
<evidence type="ECO:0000256" key="4">
    <source>
        <dbReference type="ARBA" id="ARBA00023270"/>
    </source>
</evidence>
<dbReference type="PIRSF" id="PIRSF001357">
    <property type="entry name" value="DeoC"/>
    <property type="match status" value="1"/>
</dbReference>
<dbReference type="EC" id="4.1.2.4" evidence="7"/>
<dbReference type="SMART" id="SM01133">
    <property type="entry name" value="DeoC"/>
    <property type="match status" value="1"/>
</dbReference>
<evidence type="ECO:0000256" key="6">
    <source>
        <dbReference type="ARBA" id="ARBA00056337"/>
    </source>
</evidence>
<accession>A0AAV5AZS0</accession>
<dbReference type="InterPro" id="IPR002915">
    <property type="entry name" value="DeoC/FbaB/LacD_aldolase"/>
</dbReference>
<keyword evidence="3 7" id="KW-0456">Lyase</keyword>
<keyword evidence="2 7" id="KW-0963">Cytoplasm</keyword>
<dbReference type="NCBIfam" id="TIGR00126">
    <property type="entry name" value="deoC"/>
    <property type="match status" value="1"/>
</dbReference>
<dbReference type="GO" id="GO:0006018">
    <property type="term" value="P:2-deoxyribose 1-phosphate catabolic process"/>
    <property type="evidence" value="ECO:0007669"/>
    <property type="project" value="UniProtKB-UniRule"/>
</dbReference>
<dbReference type="FunFam" id="3.20.20.70:FF:000044">
    <property type="entry name" value="Deoxyribose-phosphate aldolase"/>
    <property type="match status" value="1"/>
</dbReference>
<dbReference type="Pfam" id="PF01791">
    <property type="entry name" value="DeoC"/>
    <property type="match status" value="1"/>
</dbReference>
<keyword evidence="4 7" id="KW-0704">Schiff base</keyword>
<keyword evidence="9" id="KW-1185">Reference proteome</keyword>
<comment type="similarity">
    <text evidence="1 7">Belongs to the DeoC/FbaB aldolase family. DeoC type 1 subfamily.</text>
</comment>
<feature type="active site" description="Proton donor/acceptor" evidence="7">
    <location>
        <position position="94"/>
    </location>
</feature>
<feature type="active site" description="Schiff-base intermediate with acetaldehyde" evidence="7">
    <location>
        <position position="158"/>
    </location>
</feature>
<gene>
    <name evidence="8" type="primary">deoC_4</name>
    <name evidence="7" type="synonym">deoC</name>
    <name evidence="8" type="ORF">ATOP_06200</name>
</gene>
<evidence type="ECO:0000256" key="2">
    <source>
        <dbReference type="ARBA" id="ARBA00022490"/>
    </source>
</evidence>
<protein>
    <recommendedName>
        <fullName evidence="7">Deoxyribose-phosphate aldolase</fullName>
        <shortName evidence="7">DERA</shortName>
        <ecNumber evidence="7">4.1.2.4</ecNumber>
    </recommendedName>
    <alternativeName>
        <fullName evidence="7">2-deoxy-D-ribose 5-phosphate aldolase</fullName>
    </alternativeName>
    <alternativeName>
        <fullName evidence="7">Phosphodeoxyriboaldolase</fullName>
        <shortName evidence="7">Deoxyriboaldolase</shortName>
    </alternativeName>
</protein>
<sequence>MEPTKSELASYLDHTLLKQDATAEAVDRVVGEAREIGAASVCVNPYWVSRVSEGLAGSGVRTCTVVGFPLGATTTASKVAETAEALANGADEVDMVINVGELKAGNDAAVQADIEAVAGTVHEAGKLLKVILETCLLTDDEIRRASGLAAAAGTDFVKTSTGFSIGGAKAHDVAIMREAVGPDLGVKASGGIHSYEEAVEMLEAGADRLGVSASLAILAGAPDDVA</sequence>
<comment type="pathway">
    <text evidence="7">Carbohydrate degradation; 2-deoxy-D-ribose 1-phosphate degradation; D-glyceraldehyde 3-phosphate and acetaldehyde from 2-deoxy-alpha-D-ribose 1-phosphate: step 2/2.</text>
</comment>
<dbReference type="Gene3D" id="3.20.20.70">
    <property type="entry name" value="Aldolase class I"/>
    <property type="match status" value="1"/>
</dbReference>
<organism evidence="8 9">
    <name type="scientific">Granulimonas faecalis</name>
    <dbReference type="NCBI Taxonomy" id="2894155"/>
    <lineage>
        <taxon>Bacteria</taxon>
        <taxon>Bacillati</taxon>
        <taxon>Actinomycetota</taxon>
        <taxon>Coriobacteriia</taxon>
        <taxon>Coriobacteriales</taxon>
        <taxon>Kribbibacteriaceae</taxon>
        <taxon>Granulimonas</taxon>
    </lineage>
</organism>
<dbReference type="PANTHER" id="PTHR10889:SF1">
    <property type="entry name" value="DEOXYRIBOSE-PHOSPHATE ALDOLASE"/>
    <property type="match status" value="1"/>
</dbReference>
<dbReference type="CDD" id="cd00959">
    <property type="entry name" value="DeoC"/>
    <property type="match status" value="1"/>
</dbReference>
<evidence type="ECO:0000256" key="7">
    <source>
        <dbReference type="HAMAP-Rule" id="MF_00114"/>
    </source>
</evidence>
<comment type="subcellular location">
    <subcellularLocation>
        <location evidence="7">Cytoplasm</location>
    </subcellularLocation>
</comment>
<evidence type="ECO:0000256" key="5">
    <source>
        <dbReference type="ARBA" id="ARBA00048791"/>
    </source>
</evidence>
<comment type="catalytic activity">
    <reaction evidence="5 7">
        <text>2-deoxy-D-ribose 5-phosphate = D-glyceraldehyde 3-phosphate + acetaldehyde</text>
        <dbReference type="Rhea" id="RHEA:12821"/>
        <dbReference type="ChEBI" id="CHEBI:15343"/>
        <dbReference type="ChEBI" id="CHEBI:59776"/>
        <dbReference type="ChEBI" id="CHEBI:62877"/>
        <dbReference type="EC" id="4.1.2.4"/>
    </reaction>
</comment>
<dbReference type="EMBL" id="BQKC01000001">
    <property type="protein sequence ID" value="GJM54965.1"/>
    <property type="molecule type" value="Genomic_DNA"/>
</dbReference>
<name>A0AAV5AZS0_9ACTN</name>
<evidence type="ECO:0000256" key="1">
    <source>
        <dbReference type="ARBA" id="ARBA00010936"/>
    </source>
</evidence>
<dbReference type="Proteomes" id="UP001055025">
    <property type="component" value="Unassembled WGS sequence"/>
</dbReference>
<dbReference type="SUPFAM" id="SSF51569">
    <property type="entry name" value="Aldolase"/>
    <property type="match status" value="1"/>
</dbReference>
<dbReference type="PANTHER" id="PTHR10889">
    <property type="entry name" value="DEOXYRIBOSE-PHOSPHATE ALDOLASE"/>
    <property type="match status" value="1"/>
</dbReference>
<dbReference type="GO" id="GO:0004139">
    <property type="term" value="F:deoxyribose-phosphate aldolase activity"/>
    <property type="evidence" value="ECO:0007669"/>
    <property type="project" value="UniProtKB-UniRule"/>
</dbReference>
<dbReference type="InterPro" id="IPR011343">
    <property type="entry name" value="DeoC"/>
</dbReference>
<proteinExistence type="inferred from homology"/>
<dbReference type="GO" id="GO:0016052">
    <property type="term" value="P:carbohydrate catabolic process"/>
    <property type="evidence" value="ECO:0007669"/>
    <property type="project" value="TreeGrafter"/>
</dbReference>